<proteinExistence type="predicted"/>
<name>A0A4Y2LIH6_ARAVE</name>
<dbReference type="OrthoDB" id="676979at2759"/>
<accession>A0A4Y2LIH6</accession>
<sequence>MLFAAFVNIDVYDASGNIVHIAGDAAFSIDVSDVFGRHPRNAHVPGSSVGHLSIQRATRRSHGRAFQILSGDRPVSPGLGRDQPKRLLCHPESRVPPPVFRGDSACSAFVAFLIRGDCSRVHFN</sequence>
<organism evidence="1 2">
    <name type="scientific">Araneus ventricosus</name>
    <name type="common">Orbweaver spider</name>
    <name type="synonym">Epeira ventricosa</name>
    <dbReference type="NCBI Taxonomy" id="182803"/>
    <lineage>
        <taxon>Eukaryota</taxon>
        <taxon>Metazoa</taxon>
        <taxon>Ecdysozoa</taxon>
        <taxon>Arthropoda</taxon>
        <taxon>Chelicerata</taxon>
        <taxon>Arachnida</taxon>
        <taxon>Araneae</taxon>
        <taxon>Araneomorphae</taxon>
        <taxon>Entelegynae</taxon>
        <taxon>Araneoidea</taxon>
        <taxon>Araneidae</taxon>
        <taxon>Araneus</taxon>
    </lineage>
</organism>
<dbReference type="Proteomes" id="UP000499080">
    <property type="component" value="Unassembled WGS sequence"/>
</dbReference>
<dbReference type="EMBL" id="BGPR01005898">
    <property type="protein sequence ID" value="GBN14392.1"/>
    <property type="molecule type" value="Genomic_DNA"/>
</dbReference>
<evidence type="ECO:0000313" key="1">
    <source>
        <dbReference type="EMBL" id="GBN14392.1"/>
    </source>
</evidence>
<comment type="caution">
    <text evidence="1">The sequence shown here is derived from an EMBL/GenBank/DDBJ whole genome shotgun (WGS) entry which is preliminary data.</text>
</comment>
<gene>
    <name evidence="1" type="ORF">AVEN_61476_1</name>
</gene>
<evidence type="ECO:0000313" key="2">
    <source>
        <dbReference type="Proteomes" id="UP000499080"/>
    </source>
</evidence>
<protein>
    <submittedName>
        <fullName evidence="1">Uncharacterized protein</fullName>
    </submittedName>
</protein>
<reference evidence="1 2" key="1">
    <citation type="journal article" date="2019" name="Sci. Rep.">
        <title>Orb-weaving spider Araneus ventricosus genome elucidates the spidroin gene catalogue.</title>
        <authorList>
            <person name="Kono N."/>
            <person name="Nakamura H."/>
            <person name="Ohtoshi R."/>
            <person name="Moran D.A.P."/>
            <person name="Shinohara A."/>
            <person name="Yoshida Y."/>
            <person name="Fujiwara M."/>
            <person name="Mori M."/>
            <person name="Tomita M."/>
            <person name="Arakawa K."/>
        </authorList>
    </citation>
    <scope>NUCLEOTIDE SEQUENCE [LARGE SCALE GENOMIC DNA]</scope>
</reference>
<dbReference type="AlphaFoldDB" id="A0A4Y2LIH6"/>
<keyword evidence="2" id="KW-1185">Reference proteome</keyword>